<dbReference type="Gene3D" id="3.30.465.10">
    <property type="match status" value="2"/>
</dbReference>
<feature type="domain" description="FAD-binding PCMH-type" evidence="2">
    <location>
        <begin position="62"/>
        <end position="240"/>
    </location>
</feature>
<dbReference type="Gene3D" id="3.40.462.20">
    <property type="match status" value="1"/>
</dbReference>
<keyword evidence="4" id="KW-1185">Reference proteome</keyword>
<dbReference type="AlphaFoldDB" id="A0A803M238"/>
<dbReference type="GO" id="GO:0071949">
    <property type="term" value="F:FAD binding"/>
    <property type="evidence" value="ECO:0007669"/>
    <property type="project" value="InterPro"/>
</dbReference>
<evidence type="ECO:0000256" key="1">
    <source>
        <dbReference type="ARBA" id="ARBA00001974"/>
    </source>
</evidence>
<dbReference type="Gene3D" id="3.30.43.10">
    <property type="entry name" value="Uridine Diphospho-n-acetylenolpyruvylglucosamine Reductase, domain 2"/>
    <property type="match status" value="1"/>
</dbReference>
<dbReference type="Pfam" id="PF03168">
    <property type="entry name" value="LEA_2"/>
    <property type="match status" value="1"/>
</dbReference>
<comment type="cofactor">
    <cofactor evidence="1">
        <name>FAD</name>
        <dbReference type="ChEBI" id="CHEBI:57692"/>
    </cofactor>
</comment>
<dbReference type="Proteomes" id="UP000596660">
    <property type="component" value="Unplaced"/>
</dbReference>
<evidence type="ECO:0000313" key="4">
    <source>
        <dbReference type="Proteomes" id="UP000596660"/>
    </source>
</evidence>
<dbReference type="EnsemblPlants" id="AUR62022020-RA">
    <property type="protein sequence ID" value="AUR62022020-RA:cds"/>
    <property type="gene ID" value="AUR62022020"/>
</dbReference>
<reference evidence="3" key="1">
    <citation type="journal article" date="2017" name="Nature">
        <title>The genome of Chenopodium quinoa.</title>
        <authorList>
            <person name="Jarvis D.E."/>
            <person name="Ho Y.S."/>
            <person name="Lightfoot D.J."/>
            <person name="Schmoeckel S.M."/>
            <person name="Li B."/>
            <person name="Borm T.J.A."/>
            <person name="Ohyanagi H."/>
            <person name="Mineta K."/>
            <person name="Michell C.T."/>
            <person name="Saber N."/>
            <person name="Kharbatia N.M."/>
            <person name="Rupper R.R."/>
            <person name="Sharp A.R."/>
            <person name="Dally N."/>
            <person name="Boughton B.A."/>
            <person name="Woo Y.H."/>
            <person name="Gao G."/>
            <person name="Schijlen E.G.W.M."/>
            <person name="Guo X."/>
            <person name="Momin A.A."/>
            <person name="Negrao S."/>
            <person name="Al-Babili S."/>
            <person name="Gehring C."/>
            <person name="Roessner U."/>
            <person name="Jung C."/>
            <person name="Murphy K."/>
            <person name="Arold S.T."/>
            <person name="Gojobori T."/>
            <person name="van der Linden C.G."/>
            <person name="van Loo E.N."/>
            <person name="Jellen E.N."/>
            <person name="Maughan P.J."/>
            <person name="Tester M."/>
        </authorList>
    </citation>
    <scope>NUCLEOTIDE SEQUENCE [LARGE SCALE GENOMIC DNA]</scope>
    <source>
        <strain evidence="3">cv. PI 614886</strain>
    </source>
</reference>
<proteinExistence type="predicted"/>
<dbReference type="InterPro" id="IPR016166">
    <property type="entry name" value="FAD-bd_PCMH"/>
</dbReference>
<dbReference type="InterPro" id="IPR016169">
    <property type="entry name" value="FAD-bd_PCMH_sub2"/>
</dbReference>
<evidence type="ECO:0000259" key="2">
    <source>
        <dbReference type="PROSITE" id="PS51387"/>
    </source>
</evidence>
<evidence type="ECO:0000313" key="3">
    <source>
        <dbReference type="EnsemblPlants" id="AUR62022020-RA:cds"/>
    </source>
</evidence>
<organism evidence="3 4">
    <name type="scientific">Chenopodium quinoa</name>
    <name type="common">Quinoa</name>
    <dbReference type="NCBI Taxonomy" id="63459"/>
    <lineage>
        <taxon>Eukaryota</taxon>
        <taxon>Viridiplantae</taxon>
        <taxon>Streptophyta</taxon>
        <taxon>Embryophyta</taxon>
        <taxon>Tracheophyta</taxon>
        <taxon>Spermatophyta</taxon>
        <taxon>Magnoliopsida</taxon>
        <taxon>eudicotyledons</taxon>
        <taxon>Gunneridae</taxon>
        <taxon>Pentapetalae</taxon>
        <taxon>Caryophyllales</taxon>
        <taxon>Chenopodiaceae</taxon>
        <taxon>Chenopodioideae</taxon>
        <taxon>Atripliceae</taxon>
        <taxon>Chenopodium</taxon>
    </lineage>
</organism>
<dbReference type="PROSITE" id="PS51387">
    <property type="entry name" value="FAD_PCMH"/>
    <property type="match status" value="1"/>
</dbReference>
<dbReference type="Gramene" id="AUR62022020-RA">
    <property type="protein sequence ID" value="AUR62022020-RA:cds"/>
    <property type="gene ID" value="AUR62022020"/>
</dbReference>
<dbReference type="InterPro" id="IPR016167">
    <property type="entry name" value="FAD-bd_PCMH_sub1"/>
</dbReference>
<sequence length="907" mass="100918">MVLASLCAVSLSQPSQSITSCLSKNHVTNFSLLPTSHSHFNTTSYYNLLQFSLQNLRFSTLKTPKPSVIILPKSKEQLVSSFLCSKKNGYEVRIRSGGHSYEGISSVSTDGKPFVIIDMMNLDRVEVNLRSKTAWVEGGATTGQVYYNVVTQSKGVYGFSGGNKCWSMGFGGHVLGGGFGFLSRKYGLAADNVVDALLVSPTGKVLDRAAMGVDVFWAIRGVGGGSLGIVYAWKINLVKVPPKVTTVKVLRNGERGTIDDLKNRFVRNKIYFKAKSDYVTTPIPIDGVRGVMNILAKETKGHITMDPYGGKMARIANNSLLFLIEKVISSTSNILRATYINYLDLDLGEKKYDDVDSRIEKERSWALAQAQQSAPPESVAVNFNVTIRNPNHKVTVHYDSIECAVFYKEQQIGGIPLVTSEFDQESKSTVILQTGLGGPTLTAKIQRWAEMQKDLTAGPPTYTITNLAIPGSLDNTTTLSMQDLNEVKLVMNSTIILSLLITNSNKAKEIVYDESKITLYKNGSLVGISTLQGFFQSGIVALALWLDLRHQAPSFTIVNVSVPTSNGRSPQHTDIYIDLDVNNQNNAYSITYDYSVLTVKYAQRTLGETDIVINHQPKNKKTSVTCQVIVDDQQQDVLVRAISKSSGEAMLMVELKTGIRYHNLGHTSKQHNLKYQETQNLVELNFQKSKESTEVVSHHVEADLHQWKALRKALSNSSEEMLKADFKTEIRYQEMGHKSKMYNLTYKGLLALALWLDLRPQTPTFTIVNFSVPTSADSEHHLNIDIQLAVKNPNKVHGIIYNNSLFTVNYDKHTLGQTHNLIAPGFQLPKHKTNMVSDHFDADVHQWKVLRKAISNSSEAMLKVELKTEFHYHDLGRTSRKLNLRYQGQFKIGSDGKISGEKKVKLS</sequence>
<dbReference type="Pfam" id="PF01565">
    <property type="entry name" value="FAD_binding_4"/>
    <property type="match status" value="1"/>
</dbReference>
<dbReference type="InterPro" id="IPR036318">
    <property type="entry name" value="FAD-bd_PCMH-like_sf"/>
</dbReference>
<dbReference type="SUPFAM" id="SSF56176">
    <property type="entry name" value="FAD-binding/transporter-associated domain-like"/>
    <property type="match status" value="1"/>
</dbReference>
<reference evidence="3" key="2">
    <citation type="submission" date="2021-03" db="UniProtKB">
        <authorList>
            <consortium name="EnsemblPlants"/>
        </authorList>
    </citation>
    <scope>IDENTIFICATION</scope>
</reference>
<name>A0A803M238_CHEQI</name>
<protein>
    <recommendedName>
        <fullName evidence="2">FAD-binding PCMH-type domain-containing protein</fullName>
    </recommendedName>
</protein>
<dbReference type="SMR" id="A0A803M238"/>
<dbReference type="InterPro" id="IPR004864">
    <property type="entry name" value="LEA_2"/>
</dbReference>
<dbReference type="InterPro" id="IPR006094">
    <property type="entry name" value="Oxid_FAD_bind_N"/>
</dbReference>
<accession>A0A803M238</accession>
<dbReference type="PANTHER" id="PTHR32448">
    <property type="entry name" value="OS08G0158400 PROTEIN"/>
    <property type="match status" value="1"/>
</dbReference>